<dbReference type="AlphaFoldDB" id="A0A859QJM6"/>
<name>A0A859QJM6_9HYPH</name>
<accession>A0A859QJM6</accession>
<dbReference type="EMBL" id="CP041238">
    <property type="protein sequence ID" value="QLL62500.1"/>
    <property type="molecule type" value="Genomic_DNA"/>
</dbReference>
<reference evidence="2 3" key="1">
    <citation type="submission" date="2019-06" db="EMBL/GenBank/DDBJ databases">
        <title>Complete genome sequence of Ensifer mexicanus ITTG R7 isolated from nodules of Acacia angustissima (Mill.) Kuntze.</title>
        <authorList>
            <person name="Rincon-Rosales R."/>
            <person name="Rogel M.A."/>
            <person name="Guerrero G."/>
            <person name="Rincon-Molina C.I."/>
            <person name="Lopez-Lopez A."/>
            <person name="Martinez-Romero E."/>
        </authorList>
    </citation>
    <scope>NUCLEOTIDE SEQUENCE [LARGE SCALE GENOMIC DNA]</scope>
    <source>
        <strain evidence="2 3">ITTG R7</strain>
    </source>
</reference>
<dbReference type="KEGG" id="emx:FKV68_14170"/>
<evidence type="ECO:0000313" key="3">
    <source>
        <dbReference type="Proteomes" id="UP000510721"/>
    </source>
</evidence>
<evidence type="ECO:0000313" key="2">
    <source>
        <dbReference type="EMBL" id="QLL62500.1"/>
    </source>
</evidence>
<keyword evidence="3" id="KW-1185">Reference proteome</keyword>
<gene>
    <name evidence="2" type="ORF">FKV68_14170</name>
</gene>
<sequence length="114" mass="12508">MKRSNEQPVEPRASFHTTDLQRRASCQPRKGRCSTLNCCMFLSLNPASIEENMQQRAISVADGRVGGRPGGVGWGLQGGGRASVGRYVSLPTTMLYFPRCSGVTRKFYGIARLI</sequence>
<feature type="region of interest" description="Disordered" evidence="1">
    <location>
        <begin position="1"/>
        <end position="21"/>
    </location>
</feature>
<organism evidence="2 3">
    <name type="scientific">Sinorhizobium mexicanum</name>
    <dbReference type="NCBI Taxonomy" id="375549"/>
    <lineage>
        <taxon>Bacteria</taxon>
        <taxon>Pseudomonadati</taxon>
        <taxon>Pseudomonadota</taxon>
        <taxon>Alphaproteobacteria</taxon>
        <taxon>Hyphomicrobiales</taxon>
        <taxon>Rhizobiaceae</taxon>
        <taxon>Sinorhizobium/Ensifer group</taxon>
        <taxon>Sinorhizobium</taxon>
    </lineage>
</organism>
<dbReference type="Proteomes" id="UP000510721">
    <property type="component" value="Chromosome"/>
</dbReference>
<proteinExistence type="predicted"/>
<protein>
    <submittedName>
        <fullName evidence="2">Uncharacterized protein</fullName>
    </submittedName>
</protein>
<evidence type="ECO:0000256" key="1">
    <source>
        <dbReference type="SAM" id="MobiDB-lite"/>
    </source>
</evidence>